<feature type="binding site" evidence="8">
    <location>
        <position position="242"/>
    </location>
    <ligand>
        <name>Zn(2+)</name>
        <dbReference type="ChEBI" id="CHEBI:29105"/>
        <note>catalytic</note>
    </ligand>
</feature>
<dbReference type="Proteomes" id="UP000001072">
    <property type="component" value="Unassembled WGS sequence"/>
</dbReference>
<dbReference type="OrthoDB" id="187171at2759"/>
<feature type="transmembrane region" description="Helical" evidence="9">
    <location>
        <begin position="44"/>
        <end position="61"/>
    </location>
</feature>
<keyword evidence="7" id="KW-0106">Calcium</keyword>
<evidence type="ECO:0000256" key="6">
    <source>
        <dbReference type="ARBA" id="ARBA00023136"/>
    </source>
</evidence>
<feature type="binding site" evidence="7">
    <location>
        <position position="30"/>
    </location>
    <ligand>
        <name>Ca(2+)</name>
        <dbReference type="ChEBI" id="CHEBI:29108"/>
    </ligand>
</feature>
<dbReference type="GO" id="GO:0016811">
    <property type="term" value="F:hydrolase activity, acting on carbon-nitrogen (but not peptide) bonds, in linear amides"/>
    <property type="evidence" value="ECO:0007669"/>
    <property type="project" value="InterPro"/>
</dbReference>
<protein>
    <recommendedName>
        <fullName evidence="12">Alkaline phytoceramidase</fullName>
    </recommendedName>
</protein>
<feature type="binding site" evidence="7">
    <location>
        <position position="29"/>
    </location>
    <ligand>
        <name>Ca(2+)</name>
        <dbReference type="ChEBI" id="CHEBI:29108"/>
    </ligand>
</feature>
<dbReference type="PANTHER" id="PTHR46187">
    <property type="entry name" value="ALKALINE CERAMIDASE 3"/>
    <property type="match status" value="1"/>
</dbReference>
<dbReference type="VEuPathDB" id="FungiDB:MELLADRAFT_70933"/>
<dbReference type="HOGENOM" id="CLU_063293_3_0_1"/>
<dbReference type="PANTHER" id="PTHR46187:SF3">
    <property type="entry name" value="ALKALINE CERAMIDASE 3"/>
    <property type="match status" value="1"/>
</dbReference>
<feature type="binding site" evidence="7">
    <location>
        <position position="32"/>
    </location>
    <ligand>
        <name>Ca(2+)</name>
        <dbReference type="ChEBI" id="CHEBI:29108"/>
    </ligand>
</feature>
<dbReference type="InParanoid" id="F4R8N7"/>
<evidence type="ECO:0000256" key="3">
    <source>
        <dbReference type="ARBA" id="ARBA00022692"/>
    </source>
</evidence>
<evidence type="ECO:0000256" key="9">
    <source>
        <dbReference type="SAM" id="Phobius"/>
    </source>
</evidence>
<keyword evidence="7" id="KW-0479">Metal-binding</keyword>
<feature type="transmembrane region" description="Helical" evidence="9">
    <location>
        <begin position="199"/>
        <end position="216"/>
    </location>
</feature>
<feature type="transmembrane region" description="Helical" evidence="9">
    <location>
        <begin position="243"/>
        <end position="265"/>
    </location>
</feature>
<evidence type="ECO:0008006" key="12">
    <source>
        <dbReference type="Google" id="ProtNLM"/>
    </source>
</evidence>
<comment type="similarity">
    <text evidence="2">Belongs to the alkaline ceramidase family.</text>
</comment>
<evidence type="ECO:0000256" key="4">
    <source>
        <dbReference type="ARBA" id="ARBA00022801"/>
    </source>
</evidence>
<gene>
    <name evidence="10" type="ORF">MELLADRAFT_70933</name>
</gene>
<keyword evidence="5 9" id="KW-1133">Transmembrane helix</keyword>
<evidence type="ECO:0000256" key="1">
    <source>
        <dbReference type="ARBA" id="ARBA00004141"/>
    </source>
</evidence>
<evidence type="ECO:0000313" key="11">
    <source>
        <dbReference type="Proteomes" id="UP000001072"/>
    </source>
</evidence>
<evidence type="ECO:0000256" key="7">
    <source>
        <dbReference type="PIRSR" id="PIRSR608901-1"/>
    </source>
</evidence>
<dbReference type="EMBL" id="GL883093">
    <property type="protein sequence ID" value="EGG11053.1"/>
    <property type="molecule type" value="Genomic_DNA"/>
</dbReference>
<reference evidence="11" key="1">
    <citation type="journal article" date="2011" name="Proc. Natl. Acad. Sci. U.S.A.">
        <title>Obligate biotrophy features unraveled by the genomic analysis of rust fungi.</title>
        <authorList>
            <person name="Duplessis S."/>
            <person name="Cuomo C.A."/>
            <person name="Lin Y.-C."/>
            <person name="Aerts A."/>
            <person name="Tisserant E."/>
            <person name="Veneault-Fourrey C."/>
            <person name="Joly D.L."/>
            <person name="Hacquard S."/>
            <person name="Amselem J."/>
            <person name="Cantarel B.L."/>
            <person name="Chiu R."/>
            <person name="Coutinho P.M."/>
            <person name="Feau N."/>
            <person name="Field M."/>
            <person name="Frey P."/>
            <person name="Gelhaye E."/>
            <person name="Goldberg J."/>
            <person name="Grabherr M.G."/>
            <person name="Kodira C.D."/>
            <person name="Kohler A."/>
            <person name="Kuees U."/>
            <person name="Lindquist E.A."/>
            <person name="Lucas S.M."/>
            <person name="Mago R."/>
            <person name="Mauceli E."/>
            <person name="Morin E."/>
            <person name="Murat C."/>
            <person name="Pangilinan J.L."/>
            <person name="Park R."/>
            <person name="Pearson M."/>
            <person name="Quesneville H."/>
            <person name="Rouhier N."/>
            <person name="Sakthikumar S."/>
            <person name="Salamov A.A."/>
            <person name="Schmutz J."/>
            <person name="Selles B."/>
            <person name="Shapiro H."/>
            <person name="Tanguay P."/>
            <person name="Tuskan G.A."/>
            <person name="Henrissat B."/>
            <person name="Van de Peer Y."/>
            <person name="Rouze P."/>
            <person name="Ellis J.G."/>
            <person name="Dodds P.N."/>
            <person name="Schein J.E."/>
            <person name="Zhong S."/>
            <person name="Hamelin R.C."/>
            <person name="Grigoriev I.V."/>
            <person name="Szabo L.J."/>
            <person name="Martin F."/>
        </authorList>
    </citation>
    <scope>NUCLEOTIDE SEQUENCE [LARGE SCALE GENOMIC DNA]</scope>
    <source>
        <strain evidence="11">98AG31 / pathotype 3-4-7</strain>
    </source>
</reference>
<keyword evidence="6 9" id="KW-0472">Membrane</keyword>
<keyword evidence="11" id="KW-1185">Reference proteome</keyword>
<feature type="transmembrane region" description="Helical" evidence="9">
    <location>
        <begin position="73"/>
        <end position="94"/>
    </location>
</feature>
<dbReference type="GO" id="GO:0046513">
    <property type="term" value="P:ceramide biosynthetic process"/>
    <property type="evidence" value="ECO:0007669"/>
    <property type="project" value="TreeGrafter"/>
</dbReference>
<feature type="binding site" evidence="7">
    <location>
        <position position="34"/>
    </location>
    <ligand>
        <name>Ca(2+)</name>
        <dbReference type="ChEBI" id="CHEBI:29108"/>
    </ligand>
</feature>
<evidence type="ECO:0000256" key="5">
    <source>
        <dbReference type="ARBA" id="ARBA00022989"/>
    </source>
</evidence>
<dbReference type="GO" id="GO:0046514">
    <property type="term" value="P:ceramide catabolic process"/>
    <property type="evidence" value="ECO:0007669"/>
    <property type="project" value="TreeGrafter"/>
</dbReference>
<comment type="subcellular location">
    <subcellularLocation>
        <location evidence="1">Membrane</location>
        <topology evidence="1">Multi-pass membrane protein</topology>
    </subcellularLocation>
</comment>
<dbReference type="KEGG" id="mlr:MELLADRAFT_70933"/>
<dbReference type="GO" id="GO:0005789">
    <property type="term" value="C:endoplasmic reticulum membrane"/>
    <property type="evidence" value="ECO:0007669"/>
    <property type="project" value="TreeGrafter"/>
</dbReference>
<dbReference type="Pfam" id="PF05875">
    <property type="entry name" value="Ceramidase"/>
    <property type="match status" value="1"/>
</dbReference>
<keyword evidence="4" id="KW-0378">Hydrolase</keyword>
<dbReference type="GO" id="GO:0046872">
    <property type="term" value="F:metal ion binding"/>
    <property type="evidence" value="ECO:0007669"/>
    <property type="project" value="UniProtKB-KW"/>
</dbReference>
<evidence type="ECO:0000313" key="10">
    <source>
        <dbReference type="EMBL" id="EGG11053.1"/>
    </source>
</evidence>
<dbReference type="InterPro" id="IPR008901">
    <property type="entry name" value="ACER"/>
</dbReference>
<feature type="transmembrane region" description="Helical" evidence="9">
    <location>
        <begin position="160"/>
        <end position="179"/>
    </location>
</feature>
<feature type="transmembrane region" description="Helical" evidence="9">
    <location>
        <begin position="134"/>
        <end position="154"/>
    </location>
</feature>
<dbReference type="AlphaFoldDB" id="F4R8N7"/>
<comment type="cofactor">
    <cofactor evidence="8">
        <name>Zn(2+)</name>
        <dbReference type="ChEBI" id="CHEBI:29105"/>
    </cofactor>
</comment>
<feature type="binding site" evidence="7">
    <location>
        <position position="43"/>
    </location>
    <ligand>
        <name>Ca(2+)</name>
        <dbReference type="ChEBI" id="CHEBI:29108"/>
    </ligand>
</feature>
<dbReference type="STRING" id="747676.F4R8N7"/>
<dbReference type="GeneID" id="18931681"/>
<sequence>MPKAIEVKRWWSEQPPTFGYWGPSSSSIDWCEENYAITSYVAEFANTLSNLVFLFIAAYGIQKSKDEKLPFTFILCHLGVLLIGFGSFAFHATLRYDMQLLDELPMTYSTTLLAYLAFSRSSSQTSPTNRVYDLILNMLLILYAVLVTVIYLVWPNPTFHHTSFAVLILSTNAKVAYWIRTLPTNTAIERRHKQDIKRCEFTGFWVFLFSFGIWNIDNLFCDQLTRWKKGLGFPNSIILELHAWWHLGTGIGTYLMILGVQLLSLNDQFGLDTYHMKWVYNGYWPYIARKENHISKGKKS</sequence>
<keyword evidence="8" id="KW-0862">Zinc</keyword>
<keyword evidence="3 9" id="KW-0812">Transmembrane</keyword>
<dbReference type="eggNOG" id="KOG2329">
    <property type="taxonomic scope" value="Eukaryota"/>
</dbReference>
<evidence type="ECO:0000256" key="8">
    <source>
        <dbReference type="PIRSR" id="PIRSR608901-2"/>
    </source>
</evidence>
<organism evidence="11">
    <name type="scientific">Melampsora larici-populina (strain 98AG31 / pathotype 3-4-7)</name>
    <name type="common">Poplar leaf rust fungus</name>
    <dbReference type="NCBI Taxonomy" id="747676"/>
    <lineage>
        <taxon>Eukaryota</taxon>
        <taxon>Fungi</taxon>
        <taxon>Dikarya</taxon>
        <taxon>Basidiomycota</taxon>
        <taxon>Pucciniomycotina</taxon>
        <taxon>Pucciniomycetes</taxon>
        <taxon>Pucciniales</taxon>
        <taxon>Melampsoraceae</taxon>
        <taxon>Melampsora</taxon>
    </lineage>
</organism>
<dbReference type="RefSeq" id="XP_007405655.1">
    <property type="nucleotide sequence ID" value="XM_007405593.1"/>
</dbReference>
<feature type="binding site" evidence="8">
    <location>
        <position position="91"/>
    </location>
    <ligand>
        <name>Zn(2+)</name>
        <dbReference type="ChEBI" id="CHEBI:29105"/>
        <note>catalytic</note>
    </ligand>
</feature>
<feature type="binding site" evidence="8">
    <location>
        <position position="246"/>
    </location>
    <ligand>
        <name>Zn(2+)</name>
        <dbReference type="ChEBI" id="CHEBI:29105"/>
        <note>catalytic</note>
    </ligand>
</feature>
<name>F4R8N7_MELLP</name>
<evidence type="ECO:0000256" key="2">
    <source>
        <dbReference type="ARBA" id="ARBA00009780"/>
    </source>
</evidence>
<proteinExistence type="inferred from homology"/>
<accession>F4R8N7</accession>